<organism evidence="1 2">
    <name type="scientific">Sphingorhabdus pulchriflava</name>
    <dbReference type="NCBI Taxonomy" id="2292257"/>
    <lineage>
        <taxon>Bacteria</taxon>
        <taxon>Pseudomonadati</taxon>
        <taxon>Pseudomonadota</taxon>
        <taxon>Alphaproteobacteria</taxon>
        <taxon>Sphingomonadales</taxon>
        <taxon>Sphingomonadaceae</taxon>
        <taxon>Sphingorhabdus</taxon>
    </lineage>
</organism>
<accession>A0A371BIU2</accession>
<dbReference type="EMBL" id="QRGP01000001">
    <property type="protein sequence ID" value="RDV07313.1"/>
    <property type="molecule type" value="Genomic_DNA"/>
</dbReference>
<evidence type="ECO:0000313" key="1">
    <source>
        <dbReference type="EMBL" id="RDV07313.1"/>
    </source>
</evidence>
<sequence length="142" mass="15361">MIESTPPPPALLLADDEYLAFPAVPQLRHRHNGWTPPQQARFILALQAMGSVSAAVKAVGMSRKSAYELLGRPGAEGFARSWERALESGRQRMFDVAMERAINGVTTIHVQRGGSVSIKGGADMRLVQAALRGAGHPIRGHR</sequence>
<reference evidence="2" key="1">
    <citation type="submission" date="2018-08" db="EMBL/GenBank/DDBJ databases">
        <authorList>
            <person name="Kim S.-J."/>
            <person name="Jung G.-Y."/>
        </authorList>
    </citation>
    <scope>NUCLEOTIDE SEQUENCE [LARGE SCALE GENOMIC DNA]</scope>
    <source>
        <strain evidence="2">GY_G</strain>
    </source>
</reference>
<name>A0A371BIU2_9SPHN</name>
<dbReference type="AlphaFoldDB" id="A0A371BIU2"/>
<dbReference type="OrthoDB" id="7282816at2"/>
<evidence type="ECO:0000313" key="2">
    <source>
        <dbReference type="Proteomes" id="UP000263833"/>
    </source>
</evidence>
<dbReference type="RefSeq" id="WP_115548857.1">
    <property type="nucleotide sequence ID" value="NZ_QRGP01000001.1"/>
</dbReference>
<dbReference type="Proteomes" id="UP000263833">
    <property type="component" value="Unassembled WGS sequence"/>
</dbReference>
<keyword evidence="2" id="KW-1185">Reference proteome</keyword>
<proteinExistence type="predicted"/>
<protein>
    <submittedName>
        <fullName evidence="1">Uncharacterized protein</fullName>
    </submittedName>
</protein>
<comment type="caution">
    <text evidence="1">The sequence shown here is derived from an EMBL/GenBank/DDBJ whole genome shotgun (WGS) entry which is preliminary data.</text>
</comment>
<gene>
    <name evidence="1" type="ORF">DXH95_08110</name>
</gene>